<feature type="signal peptide" evidence="2">
    <location>
        <begin position="1"/>
        <end position="22"/>
    </location>
</feature>
<dbReference type="CDD" id="cd01846">
    <property type="entry name" value="fatty_acyltransferase_like"/>
    <property type="match status" value="1"/>
</dbReference>
<sequence>MKKIILATASLLALIFPFEAKAATFDKIYVFGDSLSDTGNVFTVTTVANRLNPTIPVDPPSPPYFNGRYSNGPVWVDYLANSLGSTLTPSTNLAVGSPITLTPTGDLGVNFFFNGATTTQGVNFAFGGATSGLNNASDPRLPGVLREVQAFTNDLTLANQPADPQALYVVWAAGSNDYSSGNLNSTIFAENISQGVTSLFDVGARNILVVNVPDLGQTPRARRIGDANARTQVSQEFNASLTTTLNNLSQTLPGINLIPFDVNSIFAEAIANPTRFGFTNVTEPCLNTVNFTICSNPNEYLFWDDIHPTTVTHRFLGELVFERLASKPQSVPEPASTVSLGMVMLLWMLRNRQVKSKM</sequence>
<protein>
    <submittedName>
        <fullName evidence="3">SGNH/GDSL hydrolase family protein</fullName>
    </submittedName>
</protein>
<dbReference type="EMBL" id="JACXAE010000098">
    <property type="protein sequence ID" value="MBD2776642.1"/>
    <property type="molecule type" value="Genomic_DNA"/>
</dbReference>
<gene>
    <name evidence="3" type="ORF">ICL16_32470</name>
</gene>
<comment type="caution">
    <text evidence="3">The sequence shown here is derived from an EMBL/GenBank/DDBJ whole genome shotgun (WGS) entry which is preliminary data.</text>
</comment>
<dbReference type="PANTHER" id="PTHR45648:SF22">
    <property type="entry name" value="GDSL LIPASE_ACYLHYDROLASE FAMILY PROTEIN (AFU_ORTHOLOGUE AFUA_4G14700)"/>
    <property type="match status" value="1"/>
</dbReference>
<dbReference type="AlphaFoldDB" id="A0A8J7BZ01"/>
<dbReference type="InterPro" id="IPR013424">
    <property type="entry name" value="Ice-binding_C"/>
</dbReference>
<dbReference type="Pfam" id="PF00657">
    <property type="entry name" value="Lipase_GDSL"/>
    <property type="match status" value="1"/>
</dbReference>
<accession>A0A8J7BZ01</accession>
<evidence type="ECO:0000256" key="1">
    <source>
        <dbReference type="ARBA" id="ARBA00022801"/>
    </source>
</evidence>
<dbReference type="InterPro" id="IPR036514">
    <property type="entry name" value="SGNH_hydro_sf"/>
</dbReference>
<evidence type="ECO:0000313" key="4">
    <source>
        <dbReference type="Proteomes" id="UP000629098"/>
    </source>
</evidence>
<dbReference type="GO" id="GO:0006629">
    <property type="term" value="P:lipid metabolic process"/>
    <property type="evidence" value="ECO:0007669"/>
    <property type="project" value="InterPro"/>
</dbReference>
<dbReference type="RefSeq" id="WP_190835709.1">
    <property type="nucleotide sequence ID" value="NZ_CAWPPI010000098.1"/>
</dbReference>
<proteinExistence type="predicted"/>
<dbReference type="InterPro" id="IPR008265">
    <property type="entry name" value="Lipase_GDSL_AS"/>
</dbReference>
<dbReference type="Proteomes" id="UP000629098">
    <property type="component" value="Unassembled WGS sequence"/>
</dbReference>
<evidence type="ECO:0000256" key="2">
    <source>
        <dbReference type="SAM" id="SignalP"/>
    </source>
</evidence>
<dbReference type="NCBIfam" id="TIGR02595">
    <property type="entry name" value="PEP_CTERM"/>
    <property type="match status" value="1"/>
</dbReference>
<keyword evidence="1 3" id="KW-0378">Hydrolase</keyword>
<evidence type="ECO:0000313" key="3">
    <source>
        <dbReference type="EMBL" id="MBD2776642.1"/>
    </source>
</evidence>
<name>A0A8J7BZ01_9CYAN</name>
<dbReference type="PROSITE" id="PS01098">
    <property type="entry name" value="LIPASE_GDSL_SER"/>
    <property type="match status" value="1"/>
</dbReference>
<dbReference type="GO" id="GO:0016298">
    <property type="term" value="F:lipase activity"/>
    <property type="evidence" value="ECO:0007669"/>
    <property type="project" value="InterPro"/>
</dbReference>
<keyword evidence="4" id="KW-1185">Reference proteome</keyword>
<dbReference type="Gene3D" id="3.40.50.1110">
    <property type="entry name" value="SGNH hydrolase"/>
    <property type="match status" value="1"/>
</dbReference>
<dbReference type="SUPFAM" id="SSF52266">
    <property type="entry name" value="SGNH hydrolase"/>
    <property type="match status" value="1"/>
</dbReference>
<keyword evidence="2" id="KW-0732">Signal</keyword>
<reference evidence="3" key="1">
    <citation type="submission" date="2020-09" db="EMBL/GenBank/DDBJ databases">
        <title>Iningainema tapete sp. nov. (Scytonemataceae, Cyanobacteria) from greenhouses in central Florida (USA) produces two types of nodularin with biosynthetic potential for microcystin-LR and anabaenopeptins.</title>
        <authorList>
            <person name="Berthold D.E."/>
            <person name="Lefler F.W."/>
            <person name="Huang I.-S."/>
            <person name="Abdulla H."/>
            <person name="Zimba P.V."/>
            <person name="Laughinghouse H.D. IV."/>
        </authorList>
    </citation>
    <scope>NUCLEOTIDE SEQUENCE</scope>
    <source>
        <strain evidence="3">BLCCT55</strain>
    </source>
</reference>
<dbReference type="InterPro" id="IPR051058">
    <property type="entry name" value="GDSL_Est/Lipase"/>
</dbReference>
<dbReference type="PANTHER" id="PTHR45648">
    <property type="entry name" value="GDSL LIPASE/ACYLHYDROLASE FAMILY PROTEIN (AFU_ORTHOLOGUE AFUA_4G14700)"/>
    <property type="match status" value="1"/>
</dbReference>
<feature type="chain" id="PRO_5035151381" evidence="2">
    <location>
        <begin position="23"/>
        <end position="358"/>
    </location>
</feature>
<dbReference type="InterPro" id="IPR001087">
    <property type="entry name" value="GDSL"/>
</dbReference>
<organism evidence="3 4">
    <name type="scientific">Iningainema tapete BLCC-T55</name>
    <dbReference type="NCBI Taxonomy" id="2748662"/>
    <lineage>
        <taxon>Bacteria</taxon>
        <taxon>Bacillati</taxon>
        <taxon>Cyanobacteriota</taxon>
        <taxon>Cyanophyceae</taxon>
        <taxon>Nostocales</taxon>
        <taxon>Scytonemataceae</taxon>
        <taxon>Iningainema tapete</taxon>
    </lineage>
</organism>